<keyword evidence="5" id="KW-0067">ATP-binding</keyword>
<organism evidence="11 12">
    <name type="scientific">Coemansia asiatica</name>
    <dbReference type="NCBI Taxonomy" id="1052880"/>
    <lineage>
        <taxon>Eukaryota</taxon>
        <taxon>Fungi</taxon>
        <taxon>Fungi incertae sedis</taxon>
        <taxon>Zoopagomycota</taxon>
        <taxon>Kickxellomycotina</taxon>
        <taxon>Kickxellomycetes</taxon>
        <taxon>Kickxellales</taxon>
        <taxon>Kickxellaceae</taxon>
        <taxon>Coemansia</taxon>
    </lineage>
</organism>
<dbReference type="EMBL" id="JANBOH010000028">
    <property type="protein sequence ID" value="KAJ1647486.1"/>
    <property type="molecule type" value="Genomic_DNA"/>
</dbReference>
<dbReference type="SMART" id="SM00831">
    <property type="entry name" value="Cation_ATPase_N"/>
    <property type="match status" value="1"/>
</dbReference>
<dbReference type="GO" id="GO:0005524">
    <property type="term" value="F:ATP binding"/>
    <property type="evidence" value="ECO:0007669"/>
    <property type="project" value="UniProtKB-KW"/>
</dbReference>
<dbReference type="Pfam" id="PF13246">
    <property type="entry name" value="Cation_ATPase"/>
    <property type="match status" value="1"/>
</dbReference>
<evidence type="ECO:0000256" key="7">
    <source>
        <dbReference type="ARBA" id="ARBA00023136"/>
    </source>
</evidence>
<dbReference type="GO" id="GO:0005391">
    <property type="term" value="F:P-type sodium:potassium-exchanging transporter activity"/>
    <property type="evidence" value="ECO:0007669"/>
    <property type="project" value="TreeGrafter"/>
</dbReference>
<feature type="region of interest" description="Disordered" evidence="8">
    <location>
        <begin position="706"/>
        <end position="736"/>
    </location>
</feature>
<dbReference type="SUPFAM" id="SSF81660">
    <property type="entry name" value="Metal cation-transporting ATPase, ATP-binding domain N"/>
    <property type="match status" value="1"/>
</dbReference>
<keyword evidence="7 9" id="KW-0472">Membrane</keyword>
<dbReference type="GO" id="GO:0006883">
    <property type="term" value="P:intracellular sodium ion homeostasis"/>
    <property type="evidence" value="ECO:0007669"/>
    <property type="project" value="TreeGrafter"/>
</dbReference>
<evidence type="ECO:0000256" key="9">
    <source>
        <dbReference type="SAM" id="Phobius"/>
    </source>
</evidence>
<dbReference type="Gene3D" id="3.40.1110.10">
    <property type="entry name" value="Calcium-transporting ATPase, cytoplasmic domain N"/>
    <property type="match status" value="1"/>
</dbReference>
<evidence type="ECO:0000256" key="5">
    <source>
        <dbReference type="ARBA" id="ARBA00022840"/>
    </source>
</evidence>
<evidence type="ECO:0000256" key="2">
    <source>
        <dbReference type="ARBA" id="ARBA00022475"/>
    </source>
</evidence>
<keyword evidence="2" id="KW-1003">Cell membrane</keyword>
<dbReference type="GO" id="GO:0030007">
    <property type="term" value="P:intracellular potassium ion homeostasis"/>
    <property type="evidence" value="ECO:0007669"/>
    <property type="project" value="TreeGrafter"/>
</dbReference>
<dbReference type="SUPFAM" id="SSF81665">
    <property type="entry name" value="Calcium ATPase, transmembrane domain M"/>
    <property type="match status" value="1"/>
</dbReference>
<feature type="transmembrane region" description="Helical" evidence="9">
    <location>
        <begin position="1062"/>
        <end position="1080"/>
    </location>
</feature>
<evidence type="ECO:0000256" key="6">
    <source>
        <dbReference type="ARBA" id="ARBA00022989"/>
    </source>
</evidence>
<feature type="transmembrane region" description="Helical" evidence="9">
    <location>
        <begin position="884"/>
        <end position="905"/>
    </location>
</feature>
<accession>A0A9W7XLV5</accession>
<evidence type="ECO:0000256" key="1">
    <source>
        <dbReference type="ARBA" id="ARBA00004651"/>
    </source>
</evidence>
<keyword evidence="4" id="KW-0547">Nucleotide-binding</keyword>
<feature type="domain" description="Cation-transporting P-type ATPase N-terminal" evidence="10">
    <location>
        <begin position="87"/>
        <end position="160"/>
    </location>
</feature>
<dbReference type="GO" id="GO:0036376">
    <property type="term" value="P:sodium ion export across plasma membrane"/>
    <property type="evidence" value="ECO:0007669"/>
    <property type="project" value="TreeGrafter"/>
</dbReference>
<keyword evidence="6 9" id="KW-1133">Transmembrane helix</keyword>
<dbReference type="Pfam" id="PF08282">
    <property type="entry name" value="Hydrolase_3"/>
    <property type="match status" value="1"/>
</dbReference>
<dbReference type="PRINTS" id="PR00119">
    <property type="entry name" value="CATATPASE"/>
</dbReference>
<dbReference type="Gene3D" id="2.70.150.10">
    <property type="entry name" value="Calcium-transporting ATPase, cytoplasmic transduction domain A"/>
    <property type="match status" value="1"/>
</dbReference>
<dbReference type="NCBIfam" id="TIGR01494">
    <property type="entry name" value="ATPase_P-type"/>
    <property type="match status" value="2"/>
</dbReference>
<dbReference type="InterPro" id="IPR006068">
    <property type="entry name" value="ATPase_P-typ_cation-transptr_C"/>
</dbReference>
<dbReference type="GO" id="GO:0016887">
    <property type="term" value="F:ATP hydrolysis activity"/>
    <property type="evidence" value="ECO:0007669"/>
    <property type="project" value="InterPro"/>
</dbReference>
<dbReference type="InterPro" id="IPR008250">
    <property type="entry name" value="ATPase_P-typ_transduc_dom_A_sf"/>
</dbReference>
<dbReference type="PRINTS" id="PR00121">
    <property type="entry name" value="NAKATPASE"/>
</dbReference>
<dbReference type="InterPro" id="IPR023214">
    <property type="entry name" value="HAD_sf"/>
</dbReference>
<proteinExistence type="predicted"/>
<dbReference type="InterPro" id="IPR023298">
    <property type="entry name" value="ATPase_P-typ_TM_dom_sf"/>
</dbReference>
<dbReference type="Pfam" id="PF00122">
    <property type="entry name" value="E1-E2_ATPase"/>
    <property type="match status" value="1"/>
</dbReference>
<dbReference type="Gene3D" id="1.20.1110.10">
    <property type="entry name" value="Calcium-transporting ATPase, transmembrane domain"/>
    <property type="match status" value="1"/>
</dbReference>
<dbReference type="GO" id="GO:0005886">
    <property type="term" value="C:plasma membrane"/>
    <property type="evidence" value="ECO:0007669"/>
    <property type="project" value="UniProtKB-SubCell"/>
</dbReference>
<dbReference type="PANTHER" id="PTHR43294">
    <property type="entry name" value="SODIUM/POTASSIUM-TRANSPORTING ATPASE SUBUNIT ALPHA"/>
    <property type="match status" value="1"/>
</dbReference>
<dbReference type="SUPFAM" id="SSF81653">
    <property type="entry name" value="Calcium ATPase, transduction domain A"/>
    <property type="match status" value="1"/>
</dbReference>
<protein>
    <recommendedName>
        <fullName evidence="10">Cation-transporting P-type ATPase N-terminal domain-containing protein</fullName>
    </recommendedName>
</protein>
<dbReference type="InterPro" id="IPR001757">
    <property type="entry name" value="P_typ_ATPase"/>
</dbReference>
<evidence type="ECO:0000256" key="8">
    <source>
        <dbReference type="SAM" id="MobiDB-lite"/>
    </source>
</evidence>
<keyword evidence="12" id="KW-1185">Reference proteome</keyword>
<evidence type="ECO:0000313" key="12">
    <source>
        <dbReference type="Proteomes" id="UP001145021"/>
    </source>
</evidence>
<dbReference type="GO" id="GO:1902600">
    <property type="term" value="P:proton transmembrane transport"/>
    <property type="evidence" value="ECO:0007669"/>
    <property type="project" value="TreeGrafter"/>
</dbReference>
<gene>
    <name evidence="11" type="ORF">LPJ64_001149</name>
</gene>
<dbReference type="InterPro" id="IPR059000">
    <property type="entry name" value="ATPase_P-type_domA"/>
</dbReference>
<feature type="transmembrane region" description="Helical" evidence="9">
    <location>
        <begin position="136"/>
        <end position="162"/>
    </location>
</feature>
<dbReference type="InterPro" id="IPR023299">
    <property type="entry name" value="ATPase_P-typ_cyto_dom_N"/>
</dbReference>
<comment type="subcellular location">
    <subcellularLocation>
        <location evidence="1">Cell membrane</location>
        <topology evidence="1">Multi-pass membrane protein</topology>
    </subcellularLocation>
</comment>
<dbReference type="FunFam" id="1.20.1110.10:FF:000095">
    <property type="entry name" value="Sodium/potassium-transporting ATPase subunit alpha-1"/>
    <property type="match status" value="1"/>
</dbReference>
<evidence type="ECO:0000256" key="3">
    <source>
        <dbReference type="ARBA" id="ARBA00022692"/>
    </source>
</evidence>
<dbReference type="Pfam" id="PF00689">
    <property type="entry name" value="Cation_ATPase_C"/>
    <property type="match status" value="1"/>
</dbReference>
<evidence type="ECO:0000313" key="11">
    <source>
        <dbReference type="EMBL" id="KAJ1647486.1"/>
    </source>
</evidence>
<dbReference type="InterPro" id="IPR004014">
    <property type="entry name" value="ATPase_P-typ_cation-transptr_N"/>
</dbReference>
<dbReference type="Proteomes" id="UP001145021">
    <property type="component" value="Unassembled WGS sequence"/>
</dbReference>
<sequence>MPPQLRANRATLPLAAEFRTLSIQLGEDDERQTQRARRLPNFLRLPRWREILDELLPLKSPHRQHEREERQRVVALNRITQQLRGCQFHRDTVKEIYARMGILPERGLDIEAAESRLARHGPNVIRWRSRRQILRVLGWFFGGFNRFLWLSVIVFCLCWKPIGNPPQTGNLALGIVIIVIIFMQALFNAWQEWMTSRALESIISMKPECAVVVRSGRQLSVSPAGLVPGDLVVLRAGDLVPADIRLVQTSVDLMLDRSVLTGVAEPTIGTTETTSANYLETCNMAMTGAAIVQGECRGIVVTTGNRTVLGRLNKLVHHQEAAPKRTILQLEVRRLVNGLTTLSLVVGAIFIILWAVWLRTTFPGFMSVSDALANGVGVLVTFVPGSLPISLTLALTAIAKRMQRNRVLIKNLTTVETLGSISAICCEKTGTLTQRQMVVTRVAYADAEVHAAQVHVDGGVAARRVYETAAFCNSAVLDPESTHLPAAEREVIGDATDCALLRLATHMRAVKVSEHNTLLTIPFSLRSRWMLTVCRTEEKQDPFILIKGAPETLIPRSTAIQTATGEIIAIDNEIRSKLKEVQRRWACEGCRLLLLCRRDFTDENDNPLAEFADSPAKLFVAATKSVSHLTIVGLVGMVDPPRPEIPGVVDTIRKAGVRVFMTTGDYSHTAAYVARQCRIITSATVDGIDQVLDTSEHAMVEEEKRKEEIAEAENIPVSSNNSSSDDLSRQESRADSQNTLATLRSLVVSGPELRGLSTAAWNAIASYEEIVFARITPEQKLQIIEELRARDAYVAVTGDDVNDLPAMRAAHVSVAMGNGSEVAKAAADVVLLDNNFSSVVVAIECGRLVFINLKKVIIYLLPMTNLSEIMPSLLNVVLGLPIPLSTFLMLVINTVSDVWASVVLINEEPETDIMLNPPRNPKREKLVDVKFFLQAYGFIGMIQTISGHIMFFLCLYLRGGIGPKHVFLAFNKWTDGYMGKSKGELAYLVSIAGSSHFMALVIMQWGNMFVARTRTVSVFRQNPLWGPKSNTLLLVAIPVSILVALFFNEIKWFNTVFLTGPIPVEFFFLPIPFAIFLIFCEEIRKLIVRRYPSSWVARIAW</sequence>
<dbReference type="AlphaFoldDB" id="A0A9W7XLV5"/>
<dbReference type="PANTHER" id="PTHR43294:SF21">
    <property type="entry name" value="CATION TRANSPORTING ATPASE"/>
    <property type="match status" value="1"/>
</dbReference>
<reference evidence="11" key="1">
    <citation type="submission" date="2022-07" db="EMBL/GenBank/DDBJ databases">
        <title>Phylogenomic reconstructions and comparative analyses of Kickxellomycotina fungi.</title>
        <authorList>
            <person name="Reynolds N.K."/>
            <person name="Stajich J.E."/>
            <person name="Barry K."/>
            <person name="Grigoriev I.V."/>
            <person name="Crous P."/>
            <person name="Smith M.E."/>
        </authorList>
    </citation>
    <scope>NUCLEOTIDE SEQUENCE</scope>
    <source>
        <strain evidence="11">NBRC 105413</strain>
    </source>
</reference>
<feature type="transmembrane region" description="Helical" evidence="9">
    <location>
        <begin position="168"/>
        <end position="187"/>
    </location>
</feature>
<evidence type="ECO:0000259" key="10">
    <source>
        <dbReference type="SMART" id="SM00831"/>
    </source>
</evidence>
<dbReference type="SUPFAM" id="SSF56784">
    <property type="entry name" value="HAD-like"/>
    <property type="match status" value="1"/>
</dbReference>
<feature type="transmembrane region" description="Helical" evidence="9">
    <location>
        <begin position="377"/>
        <end position="399"/>
    </location>
</feature>
<dbReference type="InterPro" id="IPR036412">
    <property type="entry name" value="HAD-like_sf"/>
</dbReference>
<dbReference type="Gene3D" id="3.40.50.1000">
    <property type="entry name" value="HAD superfamily/HAD-like"/>
    <property type="match status" value="1"/>
</dbReference>
<feature type="transmembrane region" description="Helical" evidence="9">
    <location>
        <begin position="1031"/>
        <end position="1050"/>
    </location>
</feature>
<comment type="caution">
    <text evidence="11">The sequence shown here is derived from an EMBL/GenBank/DDBJ whole genome shotgun (WGS) entry which is preliminary data.</text>
</comment>
<dbReference type="InterPro" id="IPR050510">
    <property type="entry name" value="Cation_transp_ATPase_P-type"/>
</dbReference>
<name>A0A9W7XLV5_9FUNG</name>
<feature type="transmembrane region" description="Helical" evidence="9">
    <location>
        <begin position="335"/>
        <end position="357"/>
    </location>
</feature>
<dbReference type="Pfam" id="PF00690">
    <property type="entry name" value="Cation_ATPase_N"/>
    <property type="match status" value="1"/>
</dbReference>
<dbReference type="GO" id="GO:1990573">
    <property type="term" value="P:potassium ion import across plasma membrane"/>
    <property type="evidence" value="ECO:0007669"/>
    <property type="project" value="TreeGrafter"/>
</dbReference>
<keyword evidence="3 9" id="KW-0812">Transmembrane</keyword>
<feature type="transmembrane region" description="Helical" evidence="9">
    <location>
        <begin position="931"/>
        <end position="958"/>
    </location>
</feature>
<evidence type="ECO:0000256" key="4">
    <source>
        <dbReference type="ARBA" id="ARBA00022741"/>
    </source>
</evidence>